<evidence type="ECO:0000313" key="1">
    <source>
        <dbReference type="EMBL" id="PVE57415.1"/>
    </source>
</evidence>
<dbReference type="PIRSF" id="PIRSF030840">
    <property type="entry name" value="DUF1008"/>
    <property type="match status" value="1"/>
</dbReference>
<reference evidence="1 2" key="1">
    <citation type="submission" date="2018-04" db="EMBL/GenBank/DDBJ databases">
        <authorList>
            <person name="Hagen T."/>
        </authorList>
    </citation>
    <scope>NUCLEOTIDE SEQUENCE [LARGE SCALE GENOMIC DNA]</scope>
    <source>
        <strain evidence="1 2">TPD7009</strain>
    </source>
</reference>
<proteinExistence type="predicted"/>
<dbReference type="Pfam" id="PF06228">
    <property type="entry name" value="ChuX_HutX"/>
    <property type="match status" value="1"/>
</dbReference>
<dbReference type="SUPFAM" id="SSF144064">
    <property type="entry name" value="Heme iron utilization protein-like"/>
    <property type="match status" value="1"/>
</dbReference>
<organism evidence="1 2">
    <name type="scientific">Rhizobium rhizogenes</name>
    <name type="common">Agrobacterium rhizogenes</name>
    <dbReference type="NCBI Taxonomy" id="359"/>
    <lineage>
        <taxon>Bacteria</taxon>
        <taxon>Pseudomonadati</taxon>
        <taxon>Pseudomonadota</taxon>
        <taxon>Alphaproteobacteria</taxon>
        <taxon>Hyphomicrobiales</taxon>
        <taxon>Rhizobiaceae</taxon>
        <taxon>Rhizobium/Agrobacterium group</taxon>
        <taxon>Rhizobium</taxon>
    </lineage>
</organism>
<comment type="caution">
    <text evidence="1">The sequence shown here is derived from an EMBL/GenBank/DDBJ whole genome shotgun (WGS) entry which is preliminary data.</text>
</comment>
<sequence length="177" mass="19223">MTAATLNASNEATERRARAQAALAEKPDGVVEAIAGKAEVTPAEILAILPPGAAIQAPAESFNAIWQELRSWGEILMIVQTPDIVFEVAGTLPEGSEGHGWFNIHGDSPIGGHIKKEACASIAFVDRTFHGRRSLSVWFMNAAGSAMFKIFVRRDAEKELLPHQVARFETLRDSFRA</sequence>
<dbReference type="EMBL" id="QDFR01000001">
    <property type="protein sequence ID" value="PVE57415.1"/>
    <property type="molecule type" value="Genomic_DNA"/>
</dbReference>
<name>A0AA92C867_RHIRH</name>
<dbReference type="Gene3D" id="3.40.1570.10">
    <property type="entry name" value="HemS/ChuS/ChuX like domains"/>
    <property type="match status" value="1"/>
</dbReference>
<dbReference type="InterPro" id="IPR053733">
    <property type="entry name" value="Heme_Transport_Util_sf"/>
</dbReference>
<evidence type="ECO:0000313" key="2">
    <source>
        <dbReference type="Proteomes" id="UP000244335"/>
    </source>
</evidence>
<gene>
    <name evidence="1" type="primary">hutX</name>
    <name evidence="1" type="ORF">DC430_04675</name>
</gene>
<dbReference type="CDD" id="cd16829">
    <property type="entry name" value="ChuX_HutX-like"/>
    <property type="match status" value="1"/>
</dbReference>
<dbReference type="Proteomes" id="UP000244335">
    <property type="component" value="Unassembled WGS sequence"/>
</dbReference>
<accession>A0AA92C867</accession>
<dbReference type="AlphaFoldDB" id="A0AA92C867"/>
<dbReference type="NCBIfam" id="TIGR04108">
    <property type="entry name" value="HutX"/>
    <property type="match status" value="1"/>
</dbReference>
<protein>
    <submittedName>
        <fullName evidence="1">Heme utilization cystosolic carrier protein HutX</fullName>
    </submittedName>
</protein>
<dbReference type="InterPro" id="IPR010413">
    <property type="entry name" value="HutX-like"/>
</dbReference>